<evidence type="ECO:0000256" key="1">
    <source>
        <dbReference type="SAM" id="MobiDB-lite"/>
    </source>
</evidence>
<dbReference type="RefSeq" id="WP_344549951.1">
    <property type="nucleotide sequence ID" value="NZ_BAAANS010000002.1"/>
</dbReference>
<dbReference type="Proteomes" id="UP001500897">
    <property type="component" value="Unassembled WGS sequence"/>
</dbReference>
<dbReference type="EMBL" id="BAAANS010000002">
    <property type="protein sequence ID" value="GAA2084944.1"/>
    <property type="molecule type" value="Genomic_DNA"/>
</dbReference>
<sequence>MSEHQVTRNQVYEACHPGDGQRRIRIISVHGDRAEIETIGRRSALRRFILLNTLHASATTSTGRPRRTGYRLVGLLPEPPERSPTA</sequence>
<evidence type="ECO:0000313" key="2">
    <source>
        <dbReference type="EMBL" id="GAA2084944.1"/>
    </source>
</evidence>
<evidence type="ECO:0000313" key="3">
    <source>
        <dbReference type="Proteomes" id="UP001500897"/>
    </source>
</evidence>
<gene>
    <name evidence="2" type="ORF">GCM10009759_04360</name>
</gene>
<reference evidence="2 3" key="1">
    <citation type="journal article" date="2019" name="Int. J. Syst. Evol. Microbiol.">
        <title>The Global Catalogue of Microorganisms (GCM) 10K type strain sequencing project: providing services to taxonomists for standard genome sequencing and annotation.</title>
        <authorList>
            <consortium name="The Broad Institute Genomics Platform"/>
            <consortium name="The Broad Institute Genome Sequencing Center for Infectious Disease"/>
            <person name="Wu L."/>
            <person name="Ma J."/>
        </authorList>
    </citation>
    <scope>NUCLEOTIDE SEQUENCE [LARGE SCALE GENOMIC DNA]</scope>
    <source>
        <strain evidence="2 3">JCM 14559</strain>
    </source>
</reference>
<accession>A0ABN2W7K6</accession>
<organism evidence="2 3">
    <name type="scientific">Kitasatospora saccharophila</name>
    <dbReference type="NCBI Taxonomy" id="407973"/>
    <lineage>
        <taxon>Bacteria</taxon>
        <taxon>Bacillati</taxon>
        <taxon>Actinomycetota</taxon>
        <taxon>Actinomycetes</taxon>
        <taxon>Kitasatosporales</taxon>
        <taxon>Streptomycetaceae</taxon>
        <taxon>Kitasatospora</taxon>
    </lineage>
</organism>
<protein>
    <submittedName>
        <fullName evidence="2">Uncharacterized protein</fullName>
    </submittedName>
</protein>
<comment type="caution">
    <text evidence="2">The sequence shown here is derived from an EMBL/GenBank/DDBJ whole genome shotgun (WGS) entry which is preliminary data.</text>
</comment>
<name>A0ABN2W7K6_9ACTN</name>
<proteinExistence type="predicted"/>
<feature type="region of interest" description="Disordered" evidence="1">
    <location>
        <begin position="58"/>
        <end position="86"/>
    </location>
</feature>
<keyword evidence="3" id="KW-1185">Reference proteome</keyword>